<dbReference type="NCBIfam" id="TIGR02937">
    <property type="entry name" value="sigma70-ECF"/>
    <property type="match status" value="1"/>
</dbReference>
<evidence type="ECO:0000256" key="2">
    <source>
        <dbReference type="ARBA" id="ARBA00023015"/>
    </source>
</evidence>
<feature type="domain" description="RNA polymerase sigma-70 region 2" evidence="8">
    <location>
        <begin position="21"/>
        <end position="86"/>
    </location>
</feature>
<comment type="caution">
    <text evidence="10">The sequence shown here is derived from an EMBL/GenBank/DDBJ whole genome shotgun (WGS) entry which is preliminary data.</text>
</comment>
<dbReference type="InterPro" id="IPR013324">
    <property type="entry name" value="RNA_pol_sigma_r3/r4-like"/>
</dbReference>
<evidence type="ECO:0000256" key="5">
    <source>
        <dbReference type="ARBA" id="ARBA00023163"/>
    </source>
</evidence>
<dbReference type="Gene3D" id="1.10.1740.10">
    <property type="match status" value="1"/>
</dbReference>
<dbReference type="InterPro" id="IPR013249">
    <property type="entry name" value="RNA_pol_sigma70_r4_t2"/>
</dbReference>
<dbReference type="GO" id="GO:0006950">
    <property type="term" value="P:response to stress"/>
    <property type="evidence" value="ECO:0007669"/>
    <property type="project" value="UniProtKB-ARBA"/>
</dbReference>
<evidence type="ECO:0000256" key="7">
    <source>
        <dbReference type="SAM" id="MobiDB-lite"/>
    </source>
</evidence>
<evidence type="ECO:0000256" key="4">
    <source>
        <dbReference type="ARBA" id="ARBA00023125"/>
    </source>
</evidence>
<dbReference type="InterPro" id="IPR039425">
    <property type="entry name" value="RNA_pol_sigma-70-like"/>
</dbReference>
<keyword evidence="11" id="KW-1185">Reference proteome</keyword>
<dbReference type="InterPro" id="IPR036388">
    <property type="entry name" value="WH-like_DNA-bd_sf"/>
</dbReference>
<evidence type="ECO:0000256" key="3">
    <source>
        <dbReference type="ARBA" id="ARBA00023082"/>
    </source>
</evidence>
<dbReference type="Gene3D" id="1.10.10.10">
    <property type="entry name" value="Winged helix-like DNA-binding domain superfamily/Winged helix DNA-binding domain"/>
    <property type="match status" value="1"/>
</dbReference>
<evidence type="ECO:0000256" key="6">
    <source>
        <dbReference type="RuleBase" id="RU000716"/>
    </source>
</evidence>
<dbReference type="GO" id="GO:0003677">
    <property type="term" value="F:DNA binding"/>
    <property type="evidence" value="ECO:0007669"/>
    <property type="project" value="UniProtKB-KW"/>
</dbReference>
<feature type="region of interest" description="Disordered" evidence="7">
    <location>
        <begin position="314"/>
        <end position="349"/>
    </location>
</feature>
<gene>
    <name evidence="10" type="ORF">EV212_10316</name>
</gene>
<organism evidence="10 11">
    <name type="scientific">Frisingicoccus caecimuris</name>
    <dbReference type="NCBI Taxonomy" id="1796636"/>
    <lineage>
        <taxon>Bacteria</taxon>
        <taxon>Bacillati</taxon>
        <taxon>Bacillota</taxon>
        <taxon>Clostridia</taxon>
        <taxon>Lachnospirales</taxon>
        <taxon>Lachnospiraceae</taxon>
        <taxon>Frisingicoccus</taxon>
    </lineage>
</organism>
<evidence type="ECO:0000259" key="8">
    <source>
        <dbReference type="Pfam" id="PF04542"/>
    </source>
</evidence>
<dbReference type="CDD" id="cd06171">
    <property type="entry name" value="Sigma70_r4"/>
    <property type="match status" value="1"/>
</dbReference>
<keyword evidence="2 6" id="KW-0805">Transcription regulation</keyword>
<dbReference type="Pfam" id="PF08281">
    <property type="entry name" value="Sigma70_r4_2"/>
    <property type="match status" value="1"/>
</dbReference>
<dbReference type="AlphaFoldDB" id="A0A4R2LDD5"/>
<protein>
    <recommendedName>
        <fullName evidence="6">RNA polymerase sigma factor</fullName>
    </recommendedName>
</protein>
<dbReference type="InterPro" id="IPR007627">
    <property type="entry name" value="RNA_pol_sigma70_r2"/>
</dbReference>
<comment type="similarity">
    <text evidence="1 6">Belongs to the sigma-70 factor family. ECF subfamily.</text>
</comment>
<dbReference type="SUPFAM" id="SSF88946">
    <property type="entry name" value="Sigma2 domain of RNA polymerase sigma factors"/>
    <property type="match status" value="1"/>
</dbReference>
<dbReference type="Proteomes" id="UP000295711">
    <property type="component" value="Unassembled WGS sequence"/>
</dbReference>
<feature type="domain" description="RNA polymerase sigma factor 70 region 4 type 2" evidence="9">
    <location>
        <begin position="127"/>
        <end position="179"/>
    </location>
</feature>
<reference evidence="10 11" key="1">
    <citation type="submission" date="2019-03" db="EMBL/GenBank/DDBJ databases">
        <title>Genomic Encyclopedia of Type Strains, Phase IV (KMG-IV): sequencing the most valuable type-strain genomes for metagenomic binning, comparative biology and taxonomic classification.</title>
        <authorList>
            <person name="Goeker M."/>
        </authorList>
    </citation>
    <scope>NUCLEOTIDE SEQUENCE [LARGE SCALE GENOMIC DNA]</scope>
    <source>
        <strain evidence="10 11">DSM 28559</strain>
    </source>
</reference>
<evidence type="ECO:0000313" key="10">
    <source>
        <dbReference type="EMBL" id="TCO85295.1"/>
    </source>
</evidence>
<dbReference type="EMBL" id="SLXA01000003">
    <property type="protein sequence ID" value="TCO85295.1"/>
    <property type="molecule type" value="Genomic_DNA"/>
</dbReference>
<dbReference type="GO" id="GO:0016987">
    <property type="term" value="F:sigma factor activity"/>
    <property type="evidence" value="ECO:0007669"/>
    <property type="project" value="UniProtKB-KW"/>
</dbReference>
<dbReference type="PANTHER" id="PTHR43133">
    <property type="entry name" value="RNA POLYMERASE ECF-TYPE SIGMA FACTO"/>
    <property type="match status" value="1"/>
</dbReference>
<keyword evidence="4 6" id="KW-0238">DNA-binding</keyword>
<sequence>MNYTEAVRLARIGDERGFGYLYESTYRSKYYLALQYMKNREAAEDVLQDAYLKAFSKLDMLEQPEHFSAWLGQIVANTAKNALAKNNPLLFTDVAAETEIEDFVDRVEDDDVTGQPELSYTREETRELVRELIDALSDEQRMCILMFHIEGISIKEIAQTLDCSENTVKSRLNYGRKNLKIKAEELQKKGYKLYSIAPLPLLLFLLRTDRDTMLAEGSIQIVGRCIADYIFARIPSLHPVPGVSQGTSGTSQMASGTSQAASEAVQAGTGAGKAAAAKAGFLHAVAGKAVVAVLSVCIAGGTIYGVTQTMGHDTGTETGQTQQEQMQQTETEVETEAEPQSIPVTDTDYPDLIEGSLTKEELEFVFAYGPETLTEQGLSEGDYLMFLNCWCQASEPAGQFITFMGQDANYRHGYAVEDINRYLSSFTEYRFTEDNDSDTPYGNDVNGDTIWIMPAELSFEAKASIVDASYIEDTMTVHFSYEKNSYENGLTMTDKTATLKKNANDKFQIIAIVEGFVPAEGTAGSAQMDNTESQAAVKNGSTASVRTIYEGVLTSVQNNEAGYELPNAGGSSDFQYFLWDMNGDGIKELIVGALFTEDVFDAYDIRVFTVVQDSSGYTLKAIDGDMVSLAIYLPADGNGLYTMDMSRGTGEIRIYRLTIAGDTLTMGSAPELTYTLGDDAGAQFINSNSCAGWMSAYGMDGLAELE</sequence>
<proteinExistence type="inferred from homology"/>
<dbReference type="Pfam" id="PF04542">
    <property type="entry name" value="Sigma70_r2"/>
    <property type="match status" value="1"/>
</dbReference>
<evidence type="ECO:0000259" key="9">
    <source>
        <dbReference type="Pfam" id="PF08281"/>
    </source>
</evidence>
<dbReference type="SUPFAM" id="SSF88659">
    <property type="entry name" value="Sigma3 and sigma4 domains of RNA polymerase sigma factors"/>
    <property type="match status" value="1"/>
</dbReference>
<dbReference type="GO" id="GO:0006352">
    <property type="term" value="P:DNA-templated transcription initiation"/>
    <property type="evidence" value="ECO:0007669"/>
    <property type="project" value="InterPro"/>
</dbReference>
<dbReference type="InterPro" id="IPR014284">
    <property type="entry name" value="RNA_pol_sigma-70_dom"/>
</dbReference>
<evidence type="ECO:0000256" key="1">
    <source>
        <dbReference type="ARBA" id="ARBA00010641"/>
    </source>
</evidence>
<dbReference type="PROSITE" id="PS01063">
    <property type="entry name" value="SIGMA70_ECF"/>
    <property type="match status" value="1"/>
</dbReference>
<accession>A0A4R2LDD5</accession>
<dbReference type="PANTHER" id="PTHR43133:SF25">
    <property type="entry name" value="RNA POLYMERASE SIGMA FACTOR RFAY-RELATED"/>
    <property type="match status" value="1"/>
</dbReference>
<keyword evidence="5 6" id="KW-0804">Transcription</keyword>
<dbReference type="InterPro" id="IPR013325">
    <property type="entry name" value="RNA_pol_sigma_r2"/>
</dbReference>
<dbReference type="OrthoDB" id="9795666at2"/>
<name>A0A4R2LDD5_9FIRM</name>
<keyword evidence="3 6" id="KW-0731">Sigma factor</keyword>
<evidence type="ECO:0000313" key="11">
    <source>
        <dbReference type="Proteomes" id="UP000295711"/>
    </source>
</evidence>
<dbReference type="InterPro" id="IPR000838">
    <property type="entry name" value="RNA_pol_sigma70_ECF_CS"/>
</dbReference>
<feature type="compositionally biased region" description="Low complexity" evidence="7">
    <location>
        <begin position="316"/>
        <end position="330"/>
    </location>
</feature>
<dbReference type="RefSeq" id="WP_132089354.1">
    <property type="nucleotide sequence ID" value="NZ_JANKAQ010000003.1"/>
</dbReference>